<dbReference type="Proteomes" id="UP000765509">
    <property type="component" value="Unassembled WGS sequence"/>
</dbReference>
<evidence type="ECO:0000313" key="2">
    <source>
        <dbReference type="Proteomes" id="UP000765509"/>
    </source>
</evidence>
<dbReference type="OrthoDB" id="413122at2759"/>
<dbReference type="EMBL" id="AVOT02079770">
    <property type="protein sequence ID" value="MBW0566832.1"/>
    <property type="molecule type" value="Genomic_DNA"/>
</dbReference>
<proteinExistence type="predicted"/>
<name>A0A9Q3JQM1_9BASI</name>
<sequence length="105" mass="11813">MICVPFYLHLAYKTSIYATTNQTPAVLEKGCNPRLPQDSLRKDLVELHSTASSFKGMLEKARKHAVRCIEDSFPYAKDKWDKSYATPDSKVGSLVLVSTTNFNNI</sequence>
<reference evidence="1" key="1">
    <citation type="submission" date="2021-03" db="EMBL/GenBank/DDBJ databases">
        <title>Draft genome sequence of rust myrtle Austropuccinia psidii MF-1, a brazilian biotype.</title>
        <authorList>
            <person name="Quecine M.C."/>
            <person name="Pachon D.M.R."/>
            <person name="Bonatelli M.L."/>
            <person name="Correr F.H."/>
            <person name="Franceschini L.M."/>
            <person name="Leite T.F."/>
            <person name="Margarido G.R.A."/>
            <person name="Almeida C.A."/>
            <person name="Ferrarezi J.A."/>
            <person name="Labate C.A."/>
        </authorList>
    </citation>
    <scope>NUCLEOTIDE SEQUENCE</scope>
    <source>
        <strain evidence="1">MF-1</strain>
    </source>
</reference>
<comment type="caution">
    <text evidence="1">The sequence shown here is derived from an EMBL/GenBank/DDBJ whole genome shotgun (WGS) entry which is preliminary data.</text>
</comment>
<gene>
    <name evidence="1" type="ORF">O181_106547</name>
</gene>
<keyword evidence="2" id="KW-1185">Reference proteome</keyword>
<evidence type="ECO:0000313" key="1">
    <source>
        <dbReference type="EMBL" id="MBW0566832.1"/>
    </source>
</evidence>
<dbReference type="AlphaFoldDB" id="A0A9Q3JQM1"/>
<accession>A0A9Q3JQM1</accession>
<organism evidence="1 2">
    <name type="scientific">Austropuccinia psidii MF-1</name>
    <dbReference type="NCBI Taxonomy" id="1389203"/>
    <lineage>
        <taxon>Eukaryota</taxon>
        <taxon>Fungi</taxon>
        <taxon>Dikarya</taxon>
        <taxon>Basidiomycota</taxon>
        <taxon>Pucciniomycotina</taxon>
        <taxon>Pucciniomycetes</taxon>
        <taxon>Pucciniales</taxon>
        <taxon>Sphaerophragmiaceae</taxon>
        <taxon>Austropuccinia</taxon>
    </lineage>
</organism>
<protein>
    <submittedName>
        <fullName evidence="1">Uncharacterized protein</fullName>
    </submittedName>
</protein>